<evidence type="ECO:0000256" key="1">
    <source>
        <dbReference type="SAM" id="Phobius"/>
    </source>
</evidence>
<dbReference type="EMBL" id="BMES01000002">
    <property type="protein sequence ID" value="GGH25279.1"/>
    <property type="molecule type" value="Genomic_DNA"/>
</dbReference>
<sequence>MLKHTKSFVDDERGTTAMEYGLIIACIVMVLFPAMQYAKNAIANSLEFAGKTALEGTK</sequence>
<proteinExistence type="predicted"/>
<keyword evidence="3" id="KW-1185">Reference proteome</keyword>
<accession>A0A917MIL7</accession>
<dbReference type="Proteomes" id="UP000603912">
    <property type="component" value="Unassembled WGS sequence"/>
</dbReference>
<comment type="caution">
    <text evidence="2">The sequence shown here is derived from an EMBL/GenBank/DDBJ whole genome shotgun (WGS) entry which is preliminary data.</text>
</comment>
<keyword evidence="1" id="KW-0812">Transmembrane</keyword>
<feature type="transmembrane region" description="Helical" evidence="1">
    <location>
        <begin position="20"/>
        <end position="38"/>
    </location>
</feature>
<organism evidence="2 3">
    <name type="scientific">Alsobacter metallidurans</name>
    <dbReference type="NCBI Taxonomy" id="340221"/>
    <lineage>
        <taxon>Bacteria</taxon>
        <taxon>Pseudomonadati</taxon>
        <taxon>Pseudomonadota</taxon>
        <taxon>Alphaproteobacteria</taxon>
        <taxon>Hyphomicrobiales</taxon>
        <taxon>Alsobacteraceae</taxon>
        <taxon>Alsobacter</taxon>
    </lineage>
</organism>
<dbReference type="AlphaFoldDB" id="A0A917MIL7"/>
<name>A0A917MIL7_9HYPH</name>
<dbReference type="RefSeq" id="WP_188518745.1">
    <property type="nucleotide sequence ID" value="NZ_BMES01000002.1"/>
</dbReference>
<evidence type="ECO:0000313" key="3">
    <source>
        <dbReference type="Proteomes" id="UP000603912"/>
    </source>
</evidence>
<keyword evidence="1" id="KW-0472">Membrane</keyword>
<keyword evidence="1" id="KW-1133">Transmembrane helix</keyword>
<evidence type="ECO:0000313" key="2">
    <source>
        <dbReference type="EMBL" id="GGH25279.1"/>
    </source>
</evidence>
<evidence type="ECO:0008006" key="4">
    <source>
        <dbReference type="Google" id="ProtNLM"/>
    </source>
</evidence>
<reference evidence="2" key="2">
    <citation type="submission" date="2020-09" db="EMBL/GenBank/DDBJ databases">
        <authorList>
            <person name="Sun Q."/>
            <person name="Zhou Y."/>
        </authorList>
    </citation>
    <scope>NUCLEOTIDE SEQUENCE</scope>
    <source>
        <strain evidence="2">CGMCC 1.12214</strain>
    </source>
</reference>
<protein>
    <recommendedName>
        <fullName evidence="4">Flp family type IVb pilin</fullName>
    </recommendedName>
</protein>
<gene>
    <name evidence="2" type="ORF">GCM10007036_32300</name>
</gene>
<reference evidence="2" key="1">
    <citation type="journal article" date="2014" name="Int. J. Syst. Evol. Microbiol.">
        <title>Complete genome sequence of Corynebacterium casei LMG S-19264T (=DSM 44701T), isolated from a smear-ripened cheese.</title>
        <authorList>
            <consortium name="US DOE Joint Genome Institute (JGI-PGF)"/>
            <person name="Walter F."/>
            <person name="Albersmeier A."/>
            <person name="Kalinowski J."/>
            <person name="Ruckert C."/>
        </authorList>
    </citation>
    <scope>NUCLEOTIDE SEQUENCE</scope>
    <source>
        <strain evidence="2">CGMCC 1.12214</strain>
    </source>
</reference>